<dbReference type="NCBIfam" id="TIGR04056">
    <property type="entry name" value="OMP_RagA_SusC"/>
    <property type="match status" value="1"/>
</dbReference>
<keyword evidence="6 7" id="KW-0998">Cell outer membrane</keyword>
<organism evidence="9 10">
    <name type="scientific">Ornithobacterium rhinotracheale (strain ATCC 51463 / DSM 15997 / CCUG 23171 / CIP 104009 / LMG 9086)</name>
    <dbReference type="NCBI Taxonomy" id="867902"/>
    <lineage>
        <taxon>Bacteria</taxon>
        <taxon>Pseudomonadati</taxon>
        <taxon>Bacteroidota</taxon>
        <taxon>Flavobacteriia</taxon>
        <taxon>Flavobacteriales</taxon>
        <taxon>Weeksellaceae</taxon>
        <taxon>Ornithobacterium</taxon>
    </lineage>
</organism>
<dbReference type="InterPro" id="IPR039426">
    <property type="entry name" value="TonB-dep_rcpt-like"/>
</dbReference>
<dbReference type="PROSITE" id="PS52016">
    <property type="entry name" value="TONB_DEPENDENT_REC_3"/>
    <property type="match status" value="1"/>
</dbReference>
<dbReference type="EMBL" id="CP003283">
    <property type="protein sequence ID" value="AFL96558.1"/>
    <property type="molecule type" value="Genomic_DNA"/>
</dbReference>
<sequence>MKKILMSAMVCFLSIGGYNSYVYAQQKPLNYEVTVSTPMPELLKALAQKSGEPIEFNEQDLEDIYVSPLDFKGMTVLQALSQLTSNYPIEVVNENGKILVLRDFTRNDLLGLDNKVDLKSVVVTALGIKREEKALSYNTQTINQDEVNTVKSSNFVNSLNGKVAGVTINQGSAGMGSAAKVVMRGAKSIDKSNNALYVVDGVPMLTMIGKQGEGQFASNGSTESTADINPDDIESITVLTGASAAALYGSAAANGAILITTKKGKEGRFSVSISSSTQFSEPLMLPKFQNKYGNDGQVHSWGALLPESYSKYNPKDFFQTPYSYINSFSVSGGTGRNQSYLSAASTNTQGLVPNNKYNRYNFNFRNTTQFLNDKLNIDLAGNYILQDSRNMINQGEYMNPLVSAYLMPRGYTMEKAKVYEQFNPTRKIYEQVWGDFKGTDGLFGGTFSGDYTMQNPYWTAYRNLRDSRRERNILNLGISYEFMKWSNSEKWDISARVKTDNTHYKDTDKRFASTLSTLDMSKNGFFGLSQGVERQNYADVLTNFTKNFTTGLGKMSLMANIGASIQDTRVDGSFYSGPLRVNGIANVFNTFNIDQGADKTKPGQVGWKEQTQSVFGSLELGFRNCLYLTLTGRNDWASQLANSSQSSFFYPSVGLSGIITEMLNPETKAALKPVISYFKVRAAYSSVGSPFSRWLTMPTYEFNEDSKTWKNVAYFPIGDLKPERTNSYEVGISSKWINRKVSLDATYYIADTENQTIKAAISPSTGYDAMFLQTGKVRNSGVELGLGLDLDFSSNVSLNSYFTMSYNKNEILELLEDYTNPVTGQKESRDFLDKFSFGPLVYRLTTGGTLGDIYSQADFRRDGDGNIFVDSGGNLATENFTNGQLKKLGSVLPKYNLGWRNDLKINNFTIGAVLNGRIGGVVVSMTEAALDHYGVSQRSAEARDRGGVEVNGVKMSARNYYEVLGKARLPQYYTYSATNFRLQEAYISYHVPKKMINNFVDLTVSITGNNLFMIYCKAPFDPESISTTGNYTQGLDYFMLPTLRSIGLSLKAKF</sequence>
<proteinExistence type="inferred from homology"/>
<dbReference type="NCBIfam" id="TIGR04057">
    <property type="entry name" value="SusC_RagA_signa"/>
    <property type="match status" value="1"/>
</dbReference>
<dbReference type="InterPro" id="IPR036942">
    <property type="entry name" value="Beta-barrel_TonB_sf"/>
</dbReference>
<dbReference type="GeneID" id="97257115"/>
<evidence type="ECO:0000256" key="2">
    <source>
        <dbReference type="ARBA" id="ARBA00022448"/>
    </source>
</evidence>
<keyword evidence="10" id="KW-1185">Reference proteome</keyword>
<keyword evidence="2 7" id="KW-0813">Transport</keyword>
<keyword evidence="4 7" id="KW-0812">Transmembrane</keyword>
<keyword evidence="3 7" id="KW-1134">Transmembrane beta strand</keyword>
<feature type="domain" description="TonB-dependent receptor plug" evidence="8">
    <location>
        <begin position="135"/>
        <end position="256"/>
    </location>
</feature>
<dbReference type="Pfam" id="PF07715">
    <property type="entry name" value="Plug"/>
    <property type="match status" value="1"/>
</dbReference>
<dbReference type="GO" id="GO:0009279">
    <property type="term" value="C:cell outer membrane"/>
    <property type="evidence" value="ECO:0007669"/>
    <property type="project" value="UniProtKB-SubCell"/>
</dbReference>
<name>I3ZXX4_ORNRL</name>
<evidence type="ECO:0000256" key="7">
    <source>
        <dbReference type="PROSITE-ProRule" id="PRU01360"/>
    </source>
</evidence>
<dbReference type="RefSeq" id="WP_014790188.1">
    <property type="nucleotide sequence ID" value="NC_018016.1"/>
</dbReference>
<dbReference type="InterPro" id="IPR012910">
    <property type="entry name" value="Plug_dom"/>
</dbReference>
<reference evidence="9 10" key="1">
    <citation type="submission" date="2012-06" db="EMBL/GenBank/DDBJ databases">
        <title>The complete genome of Ornithobacterium rhinotracheale DSM 15997.</title>
        <authorList>
            <consortium name="US DOE Joint Genome Institute (JGI-PGF)"/>
            <person name="Lucas S."/>
            <person name="Copeland A."/>
            <person name="Lapidus A."/>
            <person name="Goodwin L."/>
            <person name="Pitluck S."/>
            <person name="Peters L."/>
            <person name="Mikhailova N."/>
            <person name="Teshima H."/>
            <person name="Kyrpides N."/>
            <person name="Mavromatis K."/>
            <person name="Pagani I."/>
            <person name="Ivanova N."/>
            <person name="Ovchinnikova G."/>
            <person name="Zeytun A."/>
            <person name="Detter J.C."/>
            <person name="Han C."/>
            <person name="Land M."/>
            <person name="Hauser L."/>
            <person name="Markowitz V."/>
            <person name="Cheng J.-F."/>
            <person name="Hugenholtz P."/>
            <person name="Woyke T."/>
            <person name="Wu D."/>
            <person name="Lang E."/>
            <person name="Kopitz M."/>
            <person name="Brambilla E."/>
            <person name="Klenk H.-P."/>
            <person name="Eisen J.A."/>
        </authorList>
    </citation>
    <scope>NUCLEOTIDE SEQUENCE [LARGE SCALE GENOMIC DNA]</scope>
    <source>
        <strain evidence="10">ATCC 51463 / DSM 15997 / CCUG 23171 / LMG 9086</strain>
    </source>
</reference>
<evidence type="ECO:0000313" key="10">
    <source>
        <dbReference type="Proteomes" id="UP000006051"/>
    </source>
</evidence>
<keyword evidence="5 7" id="KW-0472">Membrane</keyword>
<dbReference type="HOGENOM" id="CLU_004317_2_0_10"/>
<dbReference type="STRING" id="867902.Ornrh_0347"/>
<dbReference type="PATRIC" id="fig|867902.3.peg.345"/>
<evidence type="ECO:0000256" key="3">
    <source>
        <dbReference type="ARBA" id="ARBA00022452"/>
    </source>
</evidence>
<dbReference type="Proteomes" id="UP000006051">
    <property type="component" value="Chromosome"/>
</dbReference>
<dbReference type="SUPFAM" id="SSF56935">
    <property type="entry name" value="Porins"/>
    <property type="match status" value="1"/>
</dbReference>
<dbReference type="Gene3D" id="2.170.130.10">
    <property type="entry name" value="TonB-dependent receptor, plug domain"/>
    <property type="match status" value="1"/>
</dbReference>
<protein>
    <submittedName>
        <fullName evidence="9">TonB-linked outer membrane protein, SusC/RagA family</fullName>
    </submittedName>
</protein>
<dbReference type="eggNOG" id="COG4771">
    <property type="taxonomic scope" value="Bacteria"/>
</dbReference>
<evidence type="ECO:0000256" key="1">
    <source>
        <dbReference type="ARBA" id="ARBA00004571"/>
    </source>
</evidence>
<evidence type="ECO:0000256" key="4">
    <source>
        <dbReference type="ARBA" id="ARBA00022692"/>
    </source>
</evidence>
<dbReference type="AlphaFoldDB" id="I3ZXX4"/>
<dbReference type="Gene3D" id="2.40.170.20">
    <property type="entry name" value="TonB-dependent receptor, beta-barrel domain"/>
    <property type="match status" value="1"/>
</dbReference>
<dbReference type="KEGG" id="orh:Ornrh_0347"/>
<comment type="subcellular location">
    <subcellularLocation>
        <location evidence="1 7">Cell outer membrane</location>
        <topology evidence="1 7">Multi-pass membrane protein</topology>
    </subcellularLocation>
</comment>
<dbReference type="InterPro" id="IPR037066">
    <property type="entry name" value="Plug_dom_sf"/>
</dbReference>
<dbReference type="InterPro" id="IPR023997">
    <property type="entry name" value="TonB-dep_OMP_SusC/RagA_CS"/>
</dbReference>
<evidence type="ECO:0000256" key="6">
    <source>
        <dbReference type="ARBA" id="ARBA00023237"/>
    </source>
</evidence>
<dbReference type="InterPro" id="IPR023996">
    <property type="entry name" value="TonB-dep_OMP_SusC/RagA"/>
</dbReference>
<gene>
    <name evidence="9" type="ordered locus">Ornrh_0347</name>
</gene>
<evidence type="ECO:0000259" key="8">
    <source>
        <dbReference type="Pfam" id="PF07715"/>
    </source>
</evidence>
<accession>I3ZXX4</accession>
<evidence type="ECO:0000313" key="9">
    <source>
        <dbReference type="EMBL" id="AFL96558.1"/>
    </source>
</evidence>
<comment type="similarity">
    <text evidence="7">Belongs to the TonB-dependent receptor family.</text>
</comment>
<dbReference type="eggNOG" id="COG1629">
    <property type="taxonomic scope" value="Bacteria"/>
</dbReference>
<evidence type="ECO:0000256" key="5">
    <source>
        <dbReference type="ARBA" id="ARBA00023136"/>
    </source>
</evidence>